<dbReference type="AlphaFoldDB" id="A0A5D3E520"/>
<accession>A0A5D3E520</accession>
<evidence type="ECO:0000313" key="4">
    <source>
        <dbReference type="Proteomes" id="UP000321947"/>
    </source>
</evidence>
<proteinExistence type="predicted"/>
<dbReference type="Proteomes" id="UP000321947">
    <property type="component" value="Unassembled WGS sequence"/>
</dbReference>
<evidence type="ECO:0000313" key="2">
    <source>
        <dbReference type="EMBL" id="TYK31044.1"/>
    </source>
</evidence>
<dbReference type="EMBL" id="SSTD01000141">
    <property type="protein sequence ID" value="TYK31044.1"/>
    <property type="molecule type" value="Genomic_DNA"/>
</dbReference>
<protein>
    <submittedName>
        <fullName evidence="2">Zinc finger protein 706</fullName>
    </submittedName>
</protein>
<dbReference type="Proteomes" id="UP000321393">
    <property type="component" value="Unassembled WGS sequence"/>
</dbReference>
<sequence length="67" mass="7493">MTSKAKSNDTRKDITTKINVATANKGGGKVELANWSSQGRGHYTKFECLHYKITTPMNLTLNDYNDN</sequence>
<organism evidence="2 4">
    <name type="scientific">Cucumis melo var. makuwa</name>
    <name type="common">Oriental melon</name>
    <dbReference type="NCBI Taxonomy" id="1194695"/>
    <lineage>
        <taxon>Eukaryota</taxon>
        <taxon>Viridiplantae</taxon>
        <taxon>Streptophyta</taxon>
        <taxon>Embryophyta</taxon>
        <taxon>Tracheophyta</taxon>
        <taxon>Spermatophyta</taxon>
        <taxon>Magnoliopsida</taxon>
        <taxon>eudicotyledons</taxon>
        <taxon>Gunneridae</taxon>
        <taxon>Pentapetalae</taxon>
        <taxon>rosids</taxon>
        <taxon>fabids</taxon>
        <taxon>Cucurbitales</taxon>
        <taxon>Cucurbitaceae</taxon>
        <taxon>Benincaseae</taxon>
        <taxon>Cucumis</taxon>
    </lineage>
</organism>
<evidence type="ECO:0000313" key="3">
    <source>
        <dbReference type="Proteomes" id="UP000321393"/>
    </source>
</evidence>
<gene>
    <name evidence="2" type="ORF">E5676_scaffold455G003000</name>
    <name evidence="1" type="ORF">E6C27_scaffold285G001310</name>
</gene>
<dbReference type="EMBL" id="SSTE01019907">
    <property type="protein sequence ID" value="KAA0035481.1"/>
    <property type="molecule type" value="Genomic_DNA"/>
</dbReference>
<reference evidence="3 4" key="1">
    <citation type="submission" date="2019-08" db="EMBL/GenBank/DDBJ databases">
        <title>Draft genome sequences of two oriental melons (Cucumis melo L. var makuwa).</title>
        <authorList>
            <person name="Kwon S.-Y."/>
        </authorList>
    </citation>
    <scope>NUCLEOTIDE SEQUENCE [LARGE SCALE GENOMIC DNA]</scope>
    <source>
        <strain evidence="4">cv. Chang Bougi</strain>
        <strain evidence="3">cv. SW 3</strain>
        <tissue evidence="2">Leaf</tissue>
    </source>
</reference>
<comment type="caution">
    <text evidence="2">The sequence shown here is derived from an EMBL/GenBank/DDBJ whole genome shotgun (WGS) entry which is preliminary data.</text>
</comment>
<name>A0A5D3E520_CUCMM</name>
<evidence type="ECO:0000313" key="1">
    <source>
        <dbReference type="EMBL" id="KAA0035481.1"/>
    </source>
</evidence>